<name>A0ABX2H7R1_9FIRM</name>
<comment type="caution">
    <text evidence="1">The sequence shown here is derived from an EMBL/GenBank/DDBJ whole genome shotgun (WGS) entry which is preliminary data.</text>
</comment>
<reference evidence="1 2" key="1">
    <citation type="journal article" date="2020" name="Cell Host Microbe">
        <title>Functional and Genomic Variation between Human-Derived Isolates of Lachnospiraceae Reveals Inter- and Intra-Species Diversity.</title>
        <authorList>
            <person name="Sorbara M.T."/>
            <person name="Littmann E.R."/>
            <person name="Fontana E."/>
            <person name="Moody T.U."/>
            <person name="Kohout C.E."/>
            <person name="Gjonbalaj M."/>
            <person name="Eaton V."/>
            <person name="Seok R."/>
            <person name="Leiner I.M."/>
            <person name="Pamer E.G."/>
        </authorList>
    </citation>
    <scope>NUCLEOTIDE SEQUENCE [LARGE SCALE GENOMIC DNA]</scope>
    <source>
        <strain evidence="1 2">MSK.17.74</strain>
    </source>
</reference>
<organism evidence="1 2">
    <name type="scientific">Blautia faecis</name>
    <dbReference type="NCBI Taxonomy" id="871665"/>
    <lineage>
        <taxon>Bacteria</taxon>
        <taxon>Bacillati</taxon>
        <taxon>Bacillota</taxon>
        <taxon>Clostridia</taxon>
        <taxon>Lachnospirales</taxon>
        <taxon>Lachnospiraceae</taxon>
        <taxon>Blautia</taxon>
    </lineage>
</organism>
<dbReference type="Proteomes" id="UP001644719">
    <property type="component" value="Unassembled WGS sequence"/>
</dbReference>
<dbReference type="EMBL" id="JAAITS010000027">
    <property type="protein sequence ID" value="NSG85882.1"/>
    <property type="molecule type" value="Genomic_DNA"/>
</dbReference>
<protein>
    <submittedName>
        <fullName evidence="1">Recombinase family protein</fullName>
    </submittedName>
</protein>
<evidence type="ECO:0000313" key="2">
    <source>
        <dbReference type="Proteomes" id="UP001644719"/>
    </source>
</evidence>
<keyword evidence="2" id="KW-1185">Reference proteome</keyword>
<evidence type="ECO:0000313" key="1">
    <source>
        <dbReference type="EMBL" id="NSG85882.1"/>
    </source>
</evidence>
<gene>
    <name evidence="1" type="ORF">G5B17_10680</name>
</gene>
<accession>A0ABX2H7R1</accession>
<sequence length="87" mass="10103">MILVELDRAEQEREITVKGIKDGIAASTKKSGRKQGQLDKMSPELEKDIKKFLTDRSIKQIDLMNKYNISRNTLKKYIEYIANKKCI</sequence>
<dbReference type="RefSeq" id="WP_173717171.1">
    <property type="nucleotide sequence ID" value="NZ_JAAINN010000039.1"/>
</dbReference>
<proteinExistence type="predicted"/>